<proteinExistence type="predicted"/>
<dbReference type="InterPro" id="IPR029063">
    <property type="entry name" value="SAM-dependent_MTases_sf"/>
</dbReference>
<protein>
    <submittedName>
        <fullName evidence="4">Methyltransferase domain-containing protein</fullName>
    </submittedName>
</protein>
<dbReference type="RefSeq" id="WP_136428250.1">
    <property type="nucleotide sequence ID" value="NZ_SSSM01000005.1"/>
</dbReference>
<dbReference type="Proteomes" id="UP000309133">
    <property type="component" value="Unassembled WGS sequence"/>
</dbReference>
<dbReference type="PANTHER" id="PTHR43464">
    <property type="entry name" value="METHYLTRANSFERASE"/>
    <property type="match status" value="1"/>
</dbReference>
<dbReference type="Gene3D" id="3.40.50.150">
    <property type="entry name" value="Vaccinia Virus protein VP39"/>
    <property type="match status" value="1"/>
</dbReference>
<evidence type="ECO:0000313" key="5">
    <source>
        <dbReference type="Proteomes" id="UP000309133"/>
    </source>
</evidence>
<dbReference type="GO" id="GO:0008757">
    <property type="term" value="F:S-adenosylmethionine-dependent methyltransferase activity"/>
    <property type="evidence" value="ECO:0007669"/>
    <property type="project" value="InterPro"/>
</dbReference>
<keyword evidence="3" id="KW-0949">S-adenosyl-L-methionine</keyword>
<dbReference type="AlphaFoldDB" id="A0A4S4FIJ0"/>
<keyword evidence="2 4" id="KW-0808">Transferase</keyword>
<dbReference type="GO" id="GO:0032259">
    <property type="term" value="P:methylation"/>
    <property type="evidence" value="ECO:0007669"/>
    <property type="project" value="UniProtKB-KW"/>
</dbReference>
<sequence>MNDLSGYFRDLYAADADPWGFESRWYEERKRAITLAALPAQRYGSALELGCSIGVLTAQLAPRCDALVATDFDSTALDQARARLEGASNVEFVRSALPDEWPDGRFDLILMSEVGYFLTEEALRRVAARIVGSLAPSGVLLLCHWRPAFDPAPLDGDRVHRIIREATGYPAVVHHEEDDFLLDVLSPDAVSVARRTGLRD</sequence>
<reference evidence="4 5" key="1">
    <citation type="submission" date="2019-04" db="EMBL/GenBank/DDBJ databases">
        <authorList>
            <person name="Jiang L."/>
        </authorList>
    </citation>
    <scope>NUCLEOTIDE SEQUENCE [LARGE SCALE GENOMIC DNA]</scope>
    <source>
        <strain evidence="4 5">YIM 131853</strain>
    </source>
</reference>
<dbReference type="GO" id="GO:0009312">
    <property type="term" value="P:oligosaccharide biosynthetic process"/>
    <property type="evidence" value="ECO:0007669"/>
    <property type="project" value="InterPro"/>
</dbReference>
<accession>A0A4S4FIJ0</accession>
<dbReference type="PANTHER" id="PTHR43464:SF19">
    <property type="entry name" value="UBIQUINONE BIOSYNTHESIS O-METHYLTRANSFERASE, MITOCHONDRIAL"/>
    <property type="match status" value="1"/>
</dbReference>
<dbReference type="OrthoDB" id="116799at2"/>
<evidence type="ECO:0000256" key="2">
    <source>
        <dbReference type="ARBA" id="ARBA00022679"/>
    </source>
</evidence>
<organism evidence="4 5">
    <name type="scientific">Naasia lichenicola</name>
    <dbReference type="NCBI Taxonomy" id="2565933"/>
    <lineage>
        <taxon>Bacteria</taxon>
        <taxon>Bacillati</taxon>
        <taxon>Actinomycetota</taxon>
        <taxon>Actinomycetes</taxon>
        <taxon>Micrococcales</taxon>
        <taxon>Microbacteriaceae</taxon>
        <taxon>Naasia</taxon>
    </lineage>
</organism>
<keyword evidence="1 4" id="KW-0489">Methyltransferase</keyword>
<dbReference type="EMBL" id="SSSM01000005">
    <property type="protein sequence ID" value="THG29921.1"/>
    <property type="molecule type" value="Genomic_DNA"/>
</dbReference>
<evidence type="ECO:0000256" key="3">
    <source>
        <dbReference type="ARBA" id="ARBA00022691"/>
    </source>
</evidence>
<evidence type="ECO:0000313" key="4">
    <source>
        <dbReference type="EMBL" id="THG29921.1"/>
    </source>
</evidence>
<gene>
    <name evidence="4" type="ORF">E6C64_14845</name>
</gene>
<evidence type="ECO:0000256" key="1">
    <source>
        <dbReference type="ARBA" id="ARBA00022603"/>
    </source>
</evidence>
<dbReference type="CDD" id="cd02440">
    <property type="entry name" value="AdoMet_MTases"/>
    <property type="match status" value="1"/>
</dbReference>
<comment type="caution">
    <text evidence="4">The sequence shown here is derived from an EMBL/GenBank/DDBJ whole genome shotgun (WGS) entry which is preliminary data.</text>
</comment>
<dbReference type="Pfam" id="PF05401">
    <property type="entry name" value="NodS"/>
    <property type="match status" value="1"/>
</dbReference>
<name>A0A4S4FIJ0_9MICO</name>
<keyword evidence="5" id="KW-1185">Reference proteome</keyword>
<dbReference type="InterPro" id="IPR008715">
    <property type="entry name" value="SAM-MeTfrase_NodS-like"/>
</dbReference>
<dbReference type="SUPFAM" id="SSF53335">
    <property type="entry name" value="S-adenosyl-L-methionine-dependent methyltransferases"/>
    <property type="match status" value="1"/>
</dbReference>